<accession>A0A4Q9B7G0</accession>
<keyword evidence="3" id="KW-1185">Reference proteome</keyword>
<keyword evidence="2" id="KW-0238">DNA-binding</keyword>
<sequence>MGALTFSRKEERESLKAFLAHLRPGAHLRLGETALELTPELADLLRSLLEPLAQGEPVRVVPLEAELTTQEAADILGVSRPYLVRLLEEGKIPFRRVGSHRRVRAQDLLAYLEASRKEGRKLLDQLIAEGQELGIGY</sequence>
<dbReference type="OrthoDB" id="26212at2"/>
<dbReference type="RefSeq" id="WP_130839593.1">
    <property type="nucleotide sequence ID" value="NZ_SIJL01000001.1"/>
</dbReference>
<dbReference type="AlphaFoldDB" id="A0A4Q9B7G0"/>
<dbReference type="InterPro" id="IPR010093">
    <property type="entry name" value="SinI_DNA-bd"/>
</dbReference>
<comment type="caution">
    <text evidence="2">The sequence shown here is derived from an EMBL/GenBank/DDBJ whole genome shotgun (WGS) entry which is preliminary data.</text>
</comment>
<dbReference type="EMBL" id="SIJL01000001">
    <property type="protein sequence ID" value="TBH21761.1"/>
    <property type="molecule type" value="Genomic_DNA"/>
</dbReference>
<dbReference type="InterPro" id="IPR009061">
    <property type="entry name" value="DNA-bd_dom_put_sf"/>
</dbReference>
<feature type="domain" description="Helix-turn-helix" evidence="1">
    <location>
        <begin position="67"/>
        <end position="114"/>
    </location>
</feature>
<dbReference type="NCBIfam" id="TIGR01764">
    <property type="entry name" value="excise"/>
    <property type="match status" value="1"/>
</dbReference>
<evidence type="ECO:0000259" key="1">
    <source>
        <dbReference type="Pfam" id="PF12728"/>
    </source>
</evidence>
<name>A0A4Q9B7G0_9DEIN</name>
<evidence type="ECO:0000313" key="2">
    <source>
        <dbReference type="EMBL" id="TBH21761.1"/>
    </source>
</evidence>
<dbReference type="Proteomes" id="UP000292858">
    <property type="component" value="Unassembled WGS sequence"/>
</dbReference>
<evidence type="ECO:0000313" key="3">
    <source>
        <dbReference type="Proteomes" id="UP000292858"/>
    </source>
</evidence>
<dbReference type="InterPro" id="IPR041657">
    <property type="entry name" value="HTH_17"/>
</dbReference>
<protein>
    <submittedName>
        <fullName evidence="2">DNA-binding protein</fullName>
    </submittedName>
</protein>
<reference evidence="2 3" key="1">
    <citation type="submission" date="2019-02" db="EMBL/GenBank/DDBJ databases">
        <title>Thermus sp. a novel from hot spring.</title>
        <authorList>
            <person name="Zhao Z."/>
        </authorList>
    </citation>
    <scope>NUCLEOTIDE SEQUENCE [LARGE SCALE GENOMIC DNA]</scope>
    <source>
        <strain evidence="2 3">CFH 72773T</strain>
    </source>
</reference>
<organism evidence="2 3">
    <name type="scientific">Thermus thermamylovorans</name>
    <dbReference type="NCBI Taxonomy" id="2509362"/>
    <lineage>
        <taxon>Bacteria</taxon>
        <taxon>Thermotogati</taxon>
        <taxon>Deinococcota</taxon>
        <taxon>Deinococci</taxon>
        <taxon>Thermales</taxon>
        <taxon>Thermaceae</taxon>
        <taxon>Thermus</taxon>
    </lineage>
</organism>
<dbReference type="SUPFAM" id="SSF46955">
    <property type="entry name" value="Putative DNA-binding domain"/>
    <property type="match status" value="1"/>
</dbReference>
<proteinExistence type="predicted"/>
<dbReference type="Pfam" id="PF12728">
    <property type="entry name" value="HTH_17"/>
    <property type="match status" value="1"/>
</dbReference>
<gene>
    <name evidence="2" type="ORF">ETP66_00530</name>
</gene>
<dbReference type="GO" id="GO:0003677">
    <property type="term" value="F:DNA binding"/>
    <property type="evidence" value="ECO:0007669"/>
    <property type="project" value="UniProtKB-KW"/>
</dbReference>